<feature type="non-terminal residue" evidence="1">
    <location>
        <position position="1"/>
    </location>
</feature>
<organism evidence="1">
    <name type="scientific">marine sediment metagenome</name>
    <dbReference type="NCBI Taxonomy" id="412755"/>
    <lineage>
        <taxon>unclassified sequences</taxon>
        <taxon>metagenomes</taxon>
        <taxon>ecological metagenomes</taxon>
    </lineage>
</organism>
<proteinExistence type="predicted"/>
<dbReference type="EMBL" id="LAZR01043127">
    <property type="protein sequence ID" value="KKL07839.1"/>
    <property type="molecule type" value="Genomic_DNA"/>
</dbReference>
<evidence type="ECO:0000313" key="1">
    <source>
        <dbReference type="EMBL" id="KKL07839.1"/>
    </source>
</evidence>
<gene>
    <name evidence="1" type="ORF">LCGC14_2582000</name>
</gene>
<dbReference type="AlphaFoldDB" id="A0A0F9AE38"/>
<name>A0A0F9AE38_9ZZZZ</name>
<comment type="caution">
    <text evidence="1">The sequence shown here is derived from an EMBL/GenBank/DDBJ whole genome shotgun (WGS) entry which is preliminary data.</text>
</comment>
<reference evidence="1" key="1">
    <citation type="journal article" date="2015" name="Nature">
        <title>Complex archaea that bridge the gap between prokaryotes and eukaryotes.</title>
        <authorList>
            <person name="Spang A."/>
            <person name="Saw J.H."/>
            <person name="Jorgensen S.L."/>
            <person name="Zaremba-Niedzwiedzka K."/>
            <person name="Martijn J."/>
            <person name="Lind A.E."/>
            <person name="van Eijk R."/>
            <person name="Schleper C."/>
            <person name="Guy L."/>
            <person name="Ettema T.J."/>
        </authorList>
    </citation>
    <scope>NUCLEOTIDE SEQUENCE</scope>
</reference>
<accession>A0A0F9AE38</accession>
<sequence length="55" mass="6028">SMEDEVSLDRRLIRGIVSGAGCQRGRLSAGPVVIGARYNRAGTETCVHFRSIRRP</sequence>
<protein>
    <submittedName>
        <fullName evidence="1">Uncharacterized protein</fullName>
    </submittedName>
</protein>